<evidence type="ECO:0000256" key="5">
    <source>
        <dbReference type="ARBA" id="ARBA00022968"/>
    </source>
</evidence>
<keyword evidence="4" id="KW-0378">Hydrolase</keyword>
<evidence type="ECO:0000256" key="2">
    <source>
        <dbReference type="ARBA" id="ARBA00009559"/>
    </source>
</evidence>
<keyword evidence="8" id="KW-0472">Membrane</keyword>
<proteinExistence type="inferred from homology"/>
<keyword evidence="3" id="KW-0812">Transmembrane</keyword>
<dbReference type="Proteomes" id="UP000011087">
    <property type="component" value="Unassembled WGS sequence"/>
</dbReference>
<dbReference type="PaxDb" id="55529-EKX43826"/>
<organism evidence="9">
    <name type="scientific">Guillardia theta (strain CCMP2712)</name>
    <name type="common">Cryptophyte</name>
    <dbReference type="NCBI Taxonomy" id="905079"/>
    <lineage>
        <taxon>Eukaryota</taxon>
        <taxon>Cryptophyceae</taxon>
        <taxon>Pyrenomonadales</taxon>
        <taxon>Geminigeraceae</taxon>
        <taxon>Guillardia</taxon>
    </lineage>
</organism>
<sequence>MGQSRRRSTERLSPGLVRVEMRGIGIRYTAMAWKLQMFWWAVAGILEAFESRRVHAFFYLWYGTPEVDGQWQHWNHEVLPHWDASKRTRFPSMIRFNPPEDVHSPFYPMRGCYSSRNRSVITQQLQELKENGIGVVVLSWSGRPDLPGTHDTQGIRTDDLIELVLDVAQNVDMKVSLHLEPYENRTAFSVREDLVYLAEKFSTHPAMFRMPSTDLPLYYVYDSYRVPVSEWIQVLRPNRPQTIRGTSADGCVVGLWLDSHHGHELVDSGFDGAYTYFASDGFTFGSSVANWRSMSKFSLERNFLFIPSVGPGYDDSKIRPWNRENQKPRRDGAYYDKMWQSAVAGQPEFVSITSYNEWGEGTQIEPAVPKAVDLEHALDETTRAQLGLESSYESYEPHDPFFYLNRTAYWSAFFVEQDYAPFHHVKHEKPTHPHLQEL</sequence>
<keyword evidence="11" id="KW-1185">Reference proteome</keyword>
<protein>
    <recommendedName>
        <fullName evidence="12">Glycoprotein endo-alpha-1,2-mannosidase-like protein</fullName>
    </recommendedName>
</protein>
<comment type="similarity">
    <text evidence="2">Belongs to the glycosyl hydrolase 99 family.</text>
</comment>
<dbReference type="EMBL" id="JH993008">
    <property type="protein sequence ID" value="EKX43826.1"/>
    <property type="molecule type" value="Genomic_DNA"/>
</dbReference>
<dbReference type="PANTHER" id="PTHR13572">
    <property type="entry name" value="ENDO-ALPHA-1,2-MANNOSIDASE"/>
    <property type="match status" value="1"/>
</dbReference>
<name>L1J5Q5_GUITC</name>
<dbReference type="Pfam" id="PF16317">
    <property type="entry name" value="Glyco_hydro_99"/>
    <property type="match status" value="1"/>
</dbReference>
<dbReference type="GeneID" id="17300373"/>
<dbReference type="RefSeq" id="XP_005830806.1">
    <property type="nucleotide sequence ID" value="XM_005830749.1"/>
</dbReference>
<evidence type="ECO:0000313" key="10">
    <source>
        <dbReference type="EnsemblProtists" id="EKX43826"/>
    </source>
</evidence>
<comment type="subcellular location">
    <subcellularLocation>
        <location evidence="1">Golgi apparatus membrane</location>
        <topology evidence="1">Single-pass type II membrane protein</topology>
    </subcellularLocation>
</comment>
<keyword evidence="7" id="KW-0333">Golgi apparatus</keyword>
<reference evidence="9 11" key="1">
    <citation type="journal article" date="2012" name="Nature">
        <title>Algal genomes reveal evolutionary mosaicism and the fate of nucleomorphs.</title>
        <authorList>
            <consortium name="DOE Joint Genome Institute"/>
            <person name="Curtis B.A."/>
            <person name="Tanifuji G."/>
            <person name="Burki F."/>
            <person name="Gruber A."/>
            <person name="Irimia M."/>
            <person name="Maruyama S."/>
            <person name="Arias M.C."/>
            <person name="Ball S.G."/>
            <person name="Gile G.H."/>
            <person name="Hirakawa Y."/>
            <person name="Hopkins J.F."/>
            <person name="Kuo A."/>
            <person name="Rensing S.A."/>
            <person name="Schmutz J."/>
            <person name="Symeonidi A."/>
            <person name="Elias M."/>
            <person name="Eveleigh R.J."/>
            <person name="Herman E.K."/>
            <person name="Klute M.J."/>
            <person name="Nakayama T."/>
            <person name="Obornik M."/>
            <person name="Reyes-Prieto A."/>
            <person name="Armbrust E.V."/>
            <person name="Aves S.J."/>
            <person name="Beiko R.G."/>
            <person name="Coutinho P."/>
            <person name="Dacks J.B."/>
            <person name="Durnford D.G."/>
            <person name="Fast N.M."/>
            <person name="Green B.R."/>
            <person name="Grisdale C.J."/>
            <person name="Hempel F."/>
            <person name="Henrissat B."/>
            <person name="Hoppner M.P."/>
            <person name="Ishida K."/>
            <person name="Kim E."/>
            <person name="Koreny L."/>
            <person name="Kroth P.G."/>
            <person name="Liu Y."/>
            <person name="Malik S.B."/>
            <person name="Maier U.G."/>
            <person name="McRose D."/>
            <person name="Mock T."/>
            <person name="Neilson J.A."/>
            <person name="Onodera N.T."/>
            <person name="Poole A.M."/>
            <person name="Pritham E.J."/>
            <person name="Richards T.A."/>
            <person name="Rocap G."/>
            <person name="Roy S.W."/>
            <person name="Sarai C."/>
            <person name="Schaack S."/>
            <person name="Shirato S."/>
            <person name="Slamovits C.H."/>
            <person name="Spencer D.F."/>
            <person name="Suzuki S."/>
            <person name="Worden A.Z."/>
            <person name="Zauner S."/>
            <person name="Barry K."/>
            <person name="Bell C."/>
            <person name="Bharti A.K."/>
            <person name="Crow J.A."/>
            <person name="Grimwood J."/>
            <person name="Kramer R."/>
            <person name="Lindquist E."/>
            <person name="Lucas S."/>
            <person name="Salamov A."/>
            <person name="McFadden G.I."/>
            <person name="Lane C.E."/>
            <person name="Keeling P.J."/>
            <person name="Gray M.W."/>
            <person name="Grigoriev I.V."/>
            <person name="Archibald J.M."/>
        </authorList>
    </citation>
    <scope>NUCLEOTIDE SEQUENCE</scope>
    <source>
        <strain evidence="9 11">CCMP2712</strain>
    </source>
</reference>
<evidence type="ECO:0008006" key="12">
    <source>
        <dbReference type="Google" id="ProtNLM"/>
    </source>
</evidence>
<dbReference type="AlphaFoldDB" id="L1J5Q5"/>
<evidence type="ECO:0000256" key="6">
    <source>
        <dbReference type="ARBA" id="ARBA00022989"/>
    </source>
</evidence>
<dbReference type="OrthoDB" id="406152at2759"/>
<evidence type="ECO:0000256" key="8">
    <source>
        <dbReference type="ARBA" id="ARBA00023136"/>
    </source>
</evidence>
<evidence type="ECO:0000256" key="3">
    <source>
        <dbReference type="ARBA" id="ARBA00022692"/>
    </source>
</evidence>
<accession>L1J5Q5</accession>
<evidence type="ECO:0000256" key="1">
    <source>
        <dbReference type="ARBA" id="ARBA00004323"/>
    </source>
</evidence>
<reference evidence="10" key="3">
    <citation type="submission" date="2015-06" db="UniProtKB">
        <authorList>
            <consortium name="EnsemblProtists"/>
        </authorList>
    </citation>
    <scope>IDENTIFICATION</scope>
</reference>
<dbReference type="OMA" id="GFLDYNP"/>
<dbReference type="KEGG" id="gtt:GUITHDRAFT_110280"/>
<evidence type="ECO:0000256" key="7">
    <source>
        <dbReference type="ARBA" id="ARBA00023034"/>
    </source>
</evidence>
<dbReference type="GO" id="GO:0004559">
    <property type="term" value="F:alpha-mannosidase activity"/>
    <property type="evidence" value="ECO:0007669"/>
    <property type="project" value="TreeGrafter"/>
</dbReference>
<keyword evidence="6" id="KW-1133">Transmembrane helix</keyword>
<dbReference type="eggNOG" id="ENOG502QPJV">
    <property type="taxonomic scope" value="Eukaryota"/>
</dbReference>
<gene>
    <name evidence="9" type="ORF">GUITHDRAFT_110280</name>
</gene>
<reference evidence="11" key="2">
    <citation type="submission" date="2012-11" db="EMBL/GenBank/DDBJ databases">
        <authorList>
            <person name="Kuo A."/>
            <person name="Curtis B.A."/>
            <person name="Tanifuji G."/>
            <person name="Burki F."/>
            <person name="Gruber A."/>
            <person name="Irimia M."/>
            <person name="Maruyama S."/>
            <person name="Arias M.C."/>
            <person name="Ball S.G."/>
            <person name="Gile G.H."/>
            <person name="Hirakawa Y."/>
            <person name="Hopkins J.F."/>
            <person name="Rensing S.A."/>
            <person name="Schmutz J."/>
            <person name="Symeonidi A."/>
            <person name="Elias M."/>
            <person name="Eveleigh R.J."/>
            <person name="Herman E.K."/>
            <person name="Klute M.J."/>
            <person name="Nakayama T."/>
            <person name="Obornik M."/>
            <person name="Reyes-Prieto A."/>
            <person name="Armbrust E.V."/>
            <person name="Aves S.J."/>
            <person name="Beiko R.G."/>
            <person name="Coutinho P."/>
            <person name="Dacks J.B."/>
            <person name="Durnford D.G."/>
            <person name="Fast N.M."/>
            <person name="Green B.R."/>
            <person name="Grisdale C."/>
            <person name="Hempe F."/>
            <person name="Henrissat B."/>
            <person name="Hoppner M.P."/>
            <person name="Ishida K.-I."/>
            <person name="Kim E."/>
            <person name="Koreny L."/>
            <person name="Kroth P.G."/>
            <person name="Liu Y."/>
            <person name="Malik S.-B."/>
            <person name="Maier U.G."/>
            <person name="McRose D."/>
            <person name="Mock T."/>
            <person name="Neilson J.A."/>
            <person name="Onodera N.T."/>
            <person name="Poole A.M."/>
            <person name="Pritham E.J."/>
            <person name="Richards T.A."/>
            <person name="Rocap G."/>
            <person name="Roy S.W."/>
            <person name="Sarai C."/>
            <person name="Schaack S."/>
            <person name="Shirato S."/>
            <person name="Slamovits C.H."/>
            <person name="Spencer D.F."/>
            <person name="Suzuki S."/>
            <person name="Worden A.Z."/>
            <person name="Zauner S."/>
            <person name="Barry K."/>
            <person name="Bell C."/>
            <person name="Bharti A.K."/>
            <person name="Crow J.A."/>
            <person name="Grimwood J."/>
            <person name="Kramer R."/>
            <person name="Lindquist E."/>
            <person name="Lucas S."/>
            <person name="Salamov A."/>
            <person name="McFadden G.I."/>
            <person name="Lane C.E."/>
            <person name="Keeling P.J."/>
            <person name="Gray M.W."/>
            <person name="Grigoriev I.V."/>
            <person name="Archibald J.M."/>
        </authorList>
    </citation>
    <scope>NUCLEOTIDE SEQUENCE</scope>
    <source>
        <strain evidence="11">CCMP2712</strain>
    </source>
</reference>
<evidence type="ECO:0000256" key="4">
    <source>
        <dbReference type="ARBA" id="ARBA00022801"/>
    </source>
</evidence>
<dbReference type="HOGENOM" id="CLU_042710_1_1_1"/>
<dbReference type="GO" id="GO:0000139">
    <property type="term" value="C:Golgi membrane"/>
    <property type="evidence" value="ECO:0007669"/>
    <property type="project" value="UniProtKB-SubCell"/>
</dbReference>
<dbReference type="STRING" id="905079.L1J5Q5"/>
<keyword evidence="5" id="KW-0735">Signal-anchor</keyword>
<evidence type="ECO:0000313" key="11">
    <source>
        <dbReference type="Proteomes" id="UP000011087"/>
    </source>
</evidence>
<evidence type="ECO:0000313" key="9">
    <source>
        <dbReference type="EMBL" id="EKX43826.1"/>
    </source>
</evidence>
<dbReference type="PANTHER" id="PTHR13572:SF4">
    <property type="entry name" value="RE57134P"/>
    <property type="match status" value="1"/>
</dbReference>
<dbReference type="EnsemblProtists" id="EKX43826">
    <property type="protein sequence ID" value="EKX43826"/>
    <property type="gene ID" value="GUITHDRAFT_110280"/>
</dbReference>
<dbReference type="Gene3D" id="3.20.20.80">
    <property type="entry name" value="Glycosidases"/>
    <property type="match status" value="1"/>
</dbReference>
<dbReference type="InterPro" id="IPR026071">
    <property type="entry name" value="Glyco_Hydrolase_99"/>
</dbReference>
<dbReference type="CDD" id="cd11574">
    <property type="entry name" value="GH99"/>
    <property type="match status" value="1"/>
</dbReference>